<dbReference type="PANTHER" id="PTHR24148:SF73">
    <property type="entry name" value="HET DOMAIN PROTEIN (AFU_ORTHOLOGUE AFUA_8G01020)"/>
    <property type="match status" value="1"/>
</dbReference>
<dbReference type="PANTHER" id="PTHR24148">
    <property type="entry name" value="ANKYRIN REPEAT DOMAIN-CONTAINING PROTEIN 39 HOMOLOG-RELATED"/>
    <property type="match status" value="1"/>
</dbReference>
<dbReference type="AlphaFoldDB" id="C7Z040"/>
<name>C7Z040_FUSV7</name>
<dbReference type="InterPro" id="IPR010730">
    <property type="entry name" value="HET"/>
</dbReference>
<dbReference type="Pfam" id="PF06985">
    <property type="entry name" value="HET"/>
    <property type="match status" value="1"/>
</dbReference>
<dbReference type="Proteomes" id="UP000005206">
    <property type="component" value="Chromosome 8"/>
</dbReference>
<dbReference type="HOGENOM" id="CLU_004184_0_1_1"/>
<dbReference type="RefSeq" id="XP_003048433.1">
    <property type="nucleotide sequence ID" value="XM_003048387.1"/>
</dbReference>
<dbReference type="OMA" id="CTSEARI"/>
<gene>
    <name evidence="3" type="ORF">NECHADRAFT_47287</name>
</gene>
<organism evidence="3 4">
    <name type="scientific">Fusarium vanettenii (strain ATCC MYA-4622 / CBS 123669 / FGSC 9596 / NRRL 45880 / 77-13-4)</name>
    <name type="common">Fusarium solani subsp. pisi</name>
    <dbReference type="NCBI Taxonomy" id="660122"/>
    <lineage>
        <taxon>Eukaryota</taxon>
        <taxon>Fungi</taxon>
        <taxon>Dikarya</taxon>
        <taxon>Ascomycota</taxon>
        <taxon>Pezizomycotina</taxon>
        <taxon>Sordariomycetes</taxon>
        <taxon>Hypocreomycetidae</taxon>
        <taxon>Hypocreales</taxon>
        <taxon>Nectriaceae</taxon>
        <taxon>Fusarium</taxon>
        <taxon>Fusarium solani species complex</taxon>
        <taxon>Fusarium vanettenii</taxon>
    </lineage>
</organism>
<feature type="domain" description="Heterokaryon incompatibility" evidence="2">
    <location>
        <begin position="97"/>
        <end position="198"/>
    </location>
</feature>
<proteinExistence type="predicted"/>
<dbReference type="InParanoid" id="C7Z040"/>
<sequence>MEGHSGEPSVPPQLDKSPPGHDIFCTPENKIFLSTNPYQALDPTRRDIRLLKVLPDSGSGLVECELLPSAPIAELRGKYLALSYCAGDPRNTEIILICINQADLSERSHQVGFMRDIYQSAQRTLICLSTSNTHGRGMEWLVELFNQGRNLADKGSKIPGMDMSVFCPTDVEFEQGVLAFWEEIIKSSWWSRAWVFQEFMVSANANFLSGHHHISWTKAWVAIRPYIGGERPRDGEVLYVGLCFPPLGCTPGHTEALKLQEKARFMLKTKAEWKGTDSLTSILARSRNSKASDDRDRVYALIGLADPGYGITPDYSADITLCHVLTQTTRNIILFENRLDVLLFLDSSYLVRRPELPSWVVDWTREEPLGHSRTSYLERGTFGSYFRKDGQAIVSFRETIHPETLHKTTVMEVTGIFVKEIQYLDRPYYGLPSTKDALLKERRGSVGPDGRGWTQVSNGYEAWYLFGSPCKFLLQRESYGHRIIRWIDRVSAHTKFQTRDSERRVITIY</sequence>
<evidence type="ECO:0000313" key="4">
    <source>
        <dbReference type="Proteomes" id="UP000005206"/>
    </source>
</evidence>
<dbReference type="GeneID" id="9667694"/>
<dbReference type="EMBL" id="GG698904">
    <property type="protein sequence ID" value="EEU42720.1"/>
    <property type="molecule type" value="Genomic_DNA"/>
</dbReference>
<dbReference type="VEuPathDB" id="FungiDB:NECHADRAFT_47287"/>
<reference evidence="3 4" key="1">
    <citation type="journal article" date="2009" name="PLoS Genet.">
        <title>The genome of Nectria haematococca: contribution of supernumerary chromosomes to gene expansion.</title>
        <authorList>
            <person name="Coleman J.J."/>
            <person name="Rounsley S.D."/>
            <person name="Rodriguez-Carres M."/>
            <person name="Kuo A."/>
            <person name="Wasmann C.C."/>
            <person name="Grimwood J."/>
            <person name="Schmutz J."/>
            <person name="Taga M."/>
            <person name="White G.J."/>
            <person name="Zhou S."/>
            <person name="Schwartz D.C."/>
            <person name="Freitag M."/>
            <person name="Ma L.J."/>
            <person name="Danchin E.G."/>
            <person name="Henrissat B."/>
            <person name="Coutinho P.M."/>
            <person name="Nelson D.R."/>
            <person name="Straney D."/>
            <person name="Napoli C.A."/>
            <person name="Barker B.M."/>
            <person name="Gribskov M."/>
            <person name="Rep M."/>
            <person name="Kroken S."/>
            <person name="Molnar I."/>
            <person name="Rensing C."/>
            <person name="Kennell J.C."/>
            <person name="Zamora J."/>
            <person name="Farman M.L."/>
            <person name="Selker E.U."/>
            <person name="Salamov A."/>
            <person name="Shapiro H."/>
            <person name="Pangilinan J."/>
            <person name="Lindquist E."/>
            <person name="Lamers C."/>
            <person name="Grigoriev I.V."/>
            <person name="Geiser D.M."/>
            <person name="Covert S.F."/>
            <person name="Temporini E."/>
            <person name="Vanetten H.D."/>
        </authorList>
    </citation>
    <scope>NUCLEOTIDE SEQUENCE [LARGE SCALE GENOMIC DNA]</scope>
    <source>
        <strain evidence="4">ATCC MYA-4622 / CBS 123669 / FGSC 9596 / NRRL 45880 / 77-13-4</strain>
    </source>
</reference>
<evidence type="ECO:0000256" key="1">
    <source>
        <dbReference type="SAM" id="MobiDB-lite"/>
    </source>
</evidence>
<dbReference type="STRING" id="660122.C7Z040"/>
<evidence type="ECO:0000313" key="3">
    <source>
        <dbReference type="EMBL" id="EEU42720.1"/>
    </source>
</evidence>
<evidence type="ECO:0000259" key="2">
    <source>
        <dbReference type="Pfam" id="PF06985"/>
    </source>
</evidence>
<feature type="region of interest" description="Disordered" evidence="1">
    <location>
        <begin position="1"/>
        <end position="20"/>
    </location>
</feature>
<keyword evidence="4" id="KW-1185">Reference proteome</keyword>
<accession>C7Z040</accession>
<protein>
    <recommendedName>
        <fullName evidence="2">Heterokaryon incompatibility domain-containing protein</fullName>
    </recommendedName>
</protein>
<dbReference type="OrthoDB" id="3477286at2759"/>
<dbReference type="eggNOG" id="ENOG502SQKW">
    <property type="taxonomic scope" value="Eukaryota"/>
</dbReference>
<dbReference type="KEGG" id="nhe:NECHADRAFT_47287"/>
<dbReference type="InterPro" id="IPR052895">
    <property type="entry name" value="HetReg/Transcr_Mod"/>
</dbReference>